<dbReference type="Pfam" id="PF13807">
    <property type="entry name" value="GNVR"/>
    <property type="match status" value="1"/>
</dbReference>
<name>A0ABT8T3U4_9HYPH</name>
<keyword evidence="5" id="KW-1185">Reference proteome</keyword>
<organism evidence="4 5">
    <name type="scientific">Rhizobium oryzicola</name>
    <dbReference type="NCBI Taxonomy" id="1232668"/>
    <lineage>
        <taxon>Bacteria</taxon>
        <taxon>Pseudomonadati</taxon>
        <taxon>Pseudomonadota</taxon>
        <taxon>Alphaproteobacteria</taxon>
        <taxon>Hyphomicrobiales</taxon>
        <taxon>Rhizobiaceae</taxon>
        <taxon>Rhizobium/Agrobacterium group</taxon>
        <taxon>Rhizobium</taxon>
    </lineage>
</organism>
<evidence type="ECO:0000259" key="3">
    <source>
        <dbReference type="Pfam" id="PF13807"/>
    </source>
</evidence>
<keyword evidence="2" id="KW-0472">Membrane</keyword>
<accession>A0ABT8T3U4</accession>
<dbReference type="Gene3D" id="3.40.50.300">
    <property type="entry name" value="P-loop containing nucleotide triphosphate hydrolases"/>
    <property type="match status" value="1"/>
</dbReference>
<protein>
    <submittedName>
        <fullName evidence="4">GumC family protein</fullName>
    </submittedName>
</protein>
<evidence type="ECO:0000313" key="4">
    <source>
        <dbReference type="EMBL" id="MDO1585250.1"/>
    </source>
</evidence>
<evidence type="ECO:0000256" key="1">
    <source>
        <dbReference type="SAM" id="Coils"/>
    </source>
</evidence>
<dbReference type="PANTHER" id="PTHR32309:SF13">
    <property type="entry name" value="FERRIC ENTEROBACTIN TRANSPORT PROTEIN FEPE"/>
    <property type="match status" value="1"/>
</dbReference>
<keyword evidence="1" id="KW-0175">Coiled coil</keyword>
<dbReference type="RefSeq" id="WP_302079533.1">
    <property type="nucleotide sequence ID" value="NZ_JAUKWQ010000013.1"/>
</dbReference>
<dbReference type="InterPro" id="IPR027417">
    <property type="entry name" value="P-loop_NTPase"/>
</dbReference>
<evidence type="ECO:0000313" key="5">
    <source>
        <dbReference type="Proteomes" id="UP001169006"/>
    </source>
</evidence>
<comment type="caution">
    <text evidence="4">The sequence shown here is derived from an EMBL/GenBank/DDBJ whole genome shotgun (WGS) entry which is preliminary data.</text>
</comment>
<dbReference type="InterPro" id="IPR032807">
    <property type="entry name" value="GNVR"/>
</dbReference>
<reference evidence="4" key="1">
    <citation type="journal article" date="2015" name="Int. J. Syst. Evol. Microbiol.">
        <title>Rhizobium oryzicola sp. nov., potential plant-growth-promoting endophytic bacteria isolated from rice roots.</title>
        <authorList>
            <person name="Zhang X.X."/>
            <person name="Gao J.S."/>
            <person name="Cao Y.H."/>
            <person name="Sheirdil R.A."/>
            <person name="Wang X.C."/>
            <person name="Zhang L."/>
        </authorList>
    </citation>
    <scope>NUCLEOTIDE SEQUENCE</scope>
    <source>
        <strain evidence="4">05753</strain>
    </source>
</reference>
<dbReference type="PANTHER" id="PTHR32309">
    <property type="entry name" value="TYROSINE-PROTEIN KINASE"/>
    <property type="match status" value="1"/>
</dbReference>
<gene>
    <name evidence="4" type="ORF">Q2T52_24425</name>
</gene>
<feature type="coiled-coil region" evidence="1">
    <location>
        <begin position="309"/>
        <end position="396"/>
    </location>
</feature>
<keyword evidence="2" id="KW-0812">Transmembrane</keyword>
<reference evidence="4" key="2">
    <citation type="submission" date="2023-07" db="EMBL/GenBank/DDBJ databases">
        <authorList>
            <person name="Sun H."/>
        </authorList>
    </citation>
    <scope>NUCLEOTIDE SEQUENCE</scope>
    <source>
        <strain evidence="4">05753</strain>
    </source>
</reference>
<proteinExistence type="predicted"/>
<feature type="coiled-coil region" evidence="1">
    <location>
        <begin position="200"/>
        <end position="263"/>
    </location>
</feature>
<dbReference type="Proteomes" id="UP001169006">
    <property type="component" value="Unassembled WGS sequence"/>
</dbReference>
<dbReference type="InterPro" id="IPR050445">
    <property type="entry name" value="Bact_polysacc_biosynth/exp"/>
</dbReference>
<keyword evidence="2" id="KW-1133">Transmembrane helix</keyword>
<dbReference type="EMBL" id="JAUKWQ010000013">
    <property type="protein sequence ID" value="MDO1585250.1"/>
    <property type="molecule type" value="Genomic_DNA"/>
</dbReference>
<evidence type="ECO:0000256" key="2">
    <source>
        <dbReference type="SAM" id="Phobius"/>
    </source>
</evidence>
<sequence length="723" mass="78798">MPAEHTRPQNPVFDMFAGSKTYGIFTAVWHHRLLFTIVLSSVVLLFAVAAFVIPPRYLATSMAIVAEADPGTKISDVWAQKQGDPADLESQIMILRSSRLLKLALSQPGALEASLEDCRNTLGTCNGMDQNSAKLIEETAKHYSMAAVGRSRVLSISYASPSPDIAMTMANALVTAYLDDQRGTESGSREVAAKWLWQEVADLDREIRDKVTKIEAFRRQNGLVQGATAAISSESLTNISQQLAAAEQTKAQAQARLDAVRNLRNDPNGAPTSQTLENRTVADLKQQIATVANQLAASSTILGARHPQRQMLEASLALLQKQLDTELARVTASAQKDYQAASSLVDTLRQQVDKAKNNAADALSSESSIEGMLRDVEAKRQLYTQLYQRASELESERRALVGGARLVSLAEKPTQPYFPKKMPMLAAGFALGVFVAGISCIIRSRLAEHSEQGVTPVRNEAVPASAKSRAARHEHAPLPILGRLPNIPSSSLLDAEDESLSSVLRRGLTSREFRQHAEEMATNILPLTHHRPLLLLPSVARTDFVTFFTQVLAKTLGERGHRTLLIECAPAARSLEELFSFDQLSPEIAKAVMARSQRFNNLSAQAPQLQAMVGADVDDSTLTKIERHGWRALSDWAEAYDVIILYGPSLFDAKARSALRLLGNTEINALVCLEDGIDPEEMAEVEVTLQELGLPAEGAVLLPRIKQDQRSAGTVAHSGRRSA</sequence>
<feature type="transmembrane region" description="Helical" evidence="2">
    <location>
        <begin position="33"/>
        <end position="53"/>
    </location>
</feature>
<feature type="domain" description="Tyrosine-protein kinase G-rich" evidence="3">
    <location>
        <begin position="372"/>
        <end position="444"/>
    </location>
</feature>